<dbReference type="RefSeq" id="WP_212121303.1">
    <property type="nucleotide sequence ID" value="NZ_JAGTPX020000024.1"/>
</dbReference>
<organism evidence="6">
    <name type="scientific">Niallia circulans</name>
    <name type="common">Bacillus circulans</name>
    <dbReference type="NCBI Taxonomy" id="1397"/>
    <lineage>
        <taxon>Bacteria</taxon>
        <taxon>Bacillati</taxon>
        <taxon>Bacillota</taxon>
        <taxon>Bacilli</taxon>
        <taxon>Bacillales</taxon>
        <taxon>Bacillaceae</taxon>
        <taxon>Niallia</taxon>
    </lineage>
</organism>
<feature type="domain" description="SIS" evidence="5">
    <location>
        <begin position="125"/>
        <end position="269"/>
    </location>
</feature>
<evidence type="ECO:0000256" key="2">
    <source>
        <dbReference type="ARBA" id="ARBA00023125"/>
    </source>
</evidence>
<protein>
    <submittedName>
        <fullName evidence="6">MurR/RpiR family transcriptional regulator</fullName>
    </submittedName>
</protein>
<dbReference type="Pfam" id="PF01418">
    <property type="entry name" value="HTH_6"/>
    <property type="match status" value="1"/>
</dbReference>
<name>A0A941GLX1_NIACI</name>
<dbReference type="Gene3D" id="3.40.50.10490">
    <property type="entry name" value="Glucose-6-phosphate isomerase like protein, domain 1"/>
    <property type="match status" value="1"/>
</dbReference>
<keyword evidence="2" id="KW-0238">DNA-binding</keyword>
<evidence type="ECO:0000256" key="1">
    <source>
        <dbReference type="ARBA" id="ARBA00023015"/>
    </source>
</evidence>
<dbReference type="EMBL" id="JAGTPX010000032">
    <property type="protein sequence ID" value="MBR8672080.1"/>
    <property type="molecule type" value="Genomic_DNA"/>
</dbReference>
<gene>
    <name evidence="6" type="ORF">KD144_21315</name>
</gene>
<keyword evidence="1" id="KW-0805">Transcription regulation</keyword>
<accession>A0A941GLX1</accession>
<dbReference type="CDD" id="cd05013">
    <property type="entry name" value="SIS_RpiR"/>
    <property type="match status" value="1"/>
</dbReference>
<evidence type="ECO:0000259" key="5">
    <source>
        <dbReference type="PROSITE" id="PS51464"/>
    </source>
</evidence>
<dbReference type="InterPro" id="IPR036388">
    <property type="entry name" value="WH-like_DNA-bd_sf"/>
</dbReference>
<dbReference type="GO" id="GO:0097367">
    <property type="term" value="F:carbohydrate derivative binding"/>
    <property type="evidence" value="ECO:0007669"/>
    <property type="project" value="InterPro"/>
</dbReference>
<dbReference type="InterPro" id="IPR046348">
    <property type="entry name" value="SIS_dom_sf"/>
</dbReference>
<keyword evidence="3" id="KW-0804">Transcription</keyword>
<evidence type="ECO:0000259" key="4">
    <source>
        <dbReference type="PROSITE" id="PS51071"/>
    </source>
</evidence>
<evidence type="ECO:0000313" key="6">
    <source>
        <dbReference type="EMBL" id="MBR8672080.1"/>
    </source>
</evidence>
<dbReference type="GO" id="GO:1901135">
    <property type="term" value="P:carbohydrate derivative metabolic process"/>
    <property type="evidence" value="ECO:0007669"/>
    <property type="project" value="InterPro"/>
</dbReference>
<dbReference type="SUPFAM" id="SSF53697">
    <property type="entry name" value="SIS domain"/>
    <property type="match status" value="1"/>
</dbReference>
<dbReference type="PROSITE" id="PS51464">
    <property type="entry name" value="SIS"/>
    <property type="match status" value="1"/>
</dbReference>
<proteinExistence type="predicted"/>
<dbReference type="PANTHER" id="PTHR30514">
    <property type="entry name" value="GLUCOKINASE"/>
    <property type="match status" value="1"/>
</dbReference>
<dbReference type="InterPro" id="IPR047640">
    <property type="entry name" value="RpiR-like"/>
</dbReference>
<dbReference type="Pfam" id="PF01380">
    <property type="entry name" value="SIS"/>
    <property type="match status" value="1"/>
</dbReference>
<dbReference type="InterPro" id="IPR035472">
    <property type="entry name" value="RpiR-like_SIS"/>
</dbReference>
<dbReference type="GO" id="GO:0003677">
    <property type="term" value="F:DNA binding"/>
    <property type="evidence" value="ECO:0007669"/>
    <property type="project" value="UniProtKB-KW"/>
</dbReference>
<dbReference type="PANTHER" id="PTHR30514:SF1">
    <property type="entry name" value="HTH-TYPE TRANSCRIPTIONAL REGULATOR HEXR-RELATED"/>
    <property type="match status" value="1"/>
</dbReference>
<dbReference type="GO" id="GO:0003700">
    <property type="term" value="F:DNA-binding transcription factor activity"/>
    <property type="evidence" value="ECO:0007669"/>
    <property type="project" value="InterPro"/>
</dbReference>
<comment type="caution">
    <text evidence="6">The sequence shown here is derived from an EMBL/GenBank/DDBJ whole genome shotgun (WGS) entry which is preliminary data.</text>
</comment>
<dbReference type="SUPFAM" id="SSF46689">
    <property type="entry name" value="Homeodomain-like"/>
    <property type="match status" value="1"/>
</dbReference>
<dbReference type="AlphaFoldDB" id="A0A941GLX1"/>
<evidence type="ECO:0000256" key="3">
    <source>
        <dbReference type="ARBA" id="ARBA00023163"/>
    </source>
</evidence>
<sequence>MYNFIAKLLNFIESSTDQSNSDIVIAEYILRNTYELPNKSIYEVADACHTSPATITRFCKRFDDISFKELKEYARTFIEFNHTELNLDKMKDNFYPERLNEYFNDLTYSLEQTKELMKSKNLMGVIKRIHEAEKLAFFGVTFSHLLARNAQFKFIRLGKYVTAYSNHENQISDALSLRKGDFALVISFSGDTRFIVRLVKVLKGQGIPIVAITGREDSFLARNAEEIILVSDKSDSDFKSPIIEEISMLSIINSIYLVYSLFLNSLEGP</sequence>
<dbReference type="Gene3D" id="1.10.10.10">
    <property type="entry name" value="Winged helix-like DNA-binding domain superfamily/Winged helix DNA-binding domain"/>
    <property type="match status" value="1"/>
</dbReference>
<reference evidence="6" key="1">
    <citation type="submission" date="2021-04" db="EMBL/GenBank/DDBJ databases">
        <title>Genomic analysis of electroactive and textile dye degrading Bacillus circulans strain: DC10 isolated from constructed wetland-microbial fuel cells treating textile dye wastewaters.</title>
        <authorList>
            <person name="Patel D.U."/>
            <person name="Desai C.R."/>
        </authorList>
    </citation>
    <scope>NUCLEOTIDE SEQUENCE</scope>
    <source>
        <strain evidence="6">DC10</strain>
    </source>
</reference>
<dbReference type="InterPro" id="IPR009057">
    <property type="entry name" value="Homeodomain-like_sf"/>
</dbReference>
<dbReference type="PROSITE" id="PS51071">
    <property type="entry name" value="HTH_RPIR"/>
    <property type="match status" value="1"/>
</dbReference>
<dbReference type="InterPro" id="IPR001347">
    <property type="entry name" value="SIS_dom"/>
</dbReference>
<feature type="domain" description="HTH rpiR-type" evidence="4">
    <location>
        <begin position="5"/>
        <end position="81"/>
    </location>
</feature>
<dbReference type="InterPro" id="IPR000281">
    <property type="entry name" value="HTH_RpiR"/>
</dbReference>